<evidence type="ECO:0000313" key="1">
    <source>
        <dbReference type="EMBL" id="ADB74425.1"/>
    </source>
</evidence>
<dbReference type="KEGG" id="gob:Gobs_1711"/>
<sequence>MLSTAPDAPTDVSAMTATDLPANLVSTLPGQYYTDPAIFWLEQTRVFESVRFCPVRSSERHIGEFHDWVTQRLAD</sequence>
<reference evidence="2" key="2">
    <citation type="submission" date="2010-01" db="EMBL/GenBank/DDBJ databases">
        <title>The complete genome of Geodermatophilus obscurus DSM 43160.</title>
        <authorList>
            <consortium name="US DOE Joint Genome Institute (JGI-PGF)"/>
            <person name="Lucas S."/>
            <person name="Copeland A."/>
            <person name="Lapidus A."/>
            <person name="Glavina del Rio T."/>
            <person name="Dalin E."/>
            <person name="Tice H."/>
            <person name="Bruce D."/>
            <person name="Goodwin L."/>
            <person name="Pitluck S."/>
            <person name="Kyrpides N."/>
            <person name="Mavromatis K."/>
            <person name="Ivanova N."/>
            <person name="Munk A.C."/>
            <person name="Brettin T."/>
            <person name="Detter J.C."/>
            <person name="Han C."/>
            <person name="Larimer F."/>
            <person name="Land M."/>
            <person name="Hauser L."/>
            <person name="Markowitz V."/>
            <person name="Cheng J.-F."/>
            <person name="Hugenholtz P."/>
            <person name="Woyke T."/>
            <person name="Wu D."/>
            <person name="Jando M."/>
            <person name="Schneider S."/>
            <person name="Klenk H.-P."/>
            <person name="Eisen J.A."/>
        </authorList>
    </citation>
    <scope>NUCLEOTIDE SEQUENCE [LARGE SCALE GENOMIC DNA]</scope>
    <source>
        <strain evidence="2">ATCC 25078 / DSM 43160 / JCM 3152 / KCC A-0152 / KCTC 9177 / NBRC 13315 / NRRL B-3577 / G-20</strain>
    </source>
</reference>
<dbReference type="AlphaFoldDB" id="D2SDH2"/>
<evidence type="ECO:0000313" key="2">
    <source>
        <dbReference type="Proteomes" id="UP000001382"/>
    </source>
</evidence>
<dbReference type="eggNOG" id="COG4638">
    <property type="taxonomic scope" value="Bacteria"/>
</dbReference>
<organism evidence="1 2">
    <name type="scientific">Geodermatophilus obscurus (strain ATCC 25078 / DSM 43160 / JCM 3152 / CCUG 61914 / KCC A-0152 / KCTC 9177 / NBRC 13315 / NRRL B-3577 / G-20)</name>
    <dbReference type="NCBI Taxonomy" id="526225"/>
    <lineage>
        <taxon>Bacteria</taxon>
        <taxon>Bacillati</taxon>
        <taxon>Actinomycetota</taxon>
        <taxon>Actinomycetes</taxon>
        <taxon>Geodermatophilales</taxon>
        <taxon>Geodermatophilaceae</taxon>
        <taxon>Geodermatophilus</taxon>
    </lineage>
</organism>
<dbReference type="STRING" id="526225.Gobs_1711"/>
<reference evidence="1 2" key="1">
    <citation type="journal article" date="2010" name="Stand. Genomic Sci.">
        <title>Complete genome sequence of Geodermatophilus obscurus type strain (G-20).</title>
        <authorList>
            <person name="Ivanova N."/>
            <person name="Sikorski J."/>
            <person name="Jando M."/>
            <person name="Munk C."/>
            <person name="Lapidus A."/>
            <person name="Glavina Del Rio T."/>
            <person name="Copeland A."/>
            <person name="Tice H."/>
            <person name="Cheng J.-F."/>
            <person name="Lucas S."/>
            <person name="Chen F."/>
            <person name="Nolan M."/>
            <person name="Bruce D."/>
            <person name="Goodwin L."/>
            <person name="Pitluck S."/>
            <person name="Mavromatis K."/>
            <person name="Mikhailova N."/>
            <person name="Pati A."/>
            <person name="Chen A."/>
            <person name="Palaniappan K."/>
            <person name="Land M."/>
            <person name="Hauser L."/>
            <person name="Chang Y.-J."/>
            <person name="Jeffries C.D."/>
            <person name="Meincke L."/>
            <person name="Brettin T."/>
            <person name="Detter J.C."/>
            <person name="Detter J.C."/>
            <person name="Rohde M."/>
            <person name="Goeker M."/>
            <person name="Bristow J."/>
            <person name="Eisen J.A."/>
            <person name="Markowitz V."/>
            <person name="Hugenholtz P."/>
            <person name="Kyrpides N.C."/>
            <person name="Klenk H.-P."/>
        </authorList>
    </citation>
    <scope>NUCLEOTIDE SEQUENCE [LARGE SCALE GENOMIC DNA]</scope>
    <source>
        <strain evidence="2">ATCC 25078 / DSM 43160 / JCM 3152 / KCC A-0152 / KCTC 9177 / NBRC 13315 / NRRL B-3577 / G-20</strain>
    </source>
</reference>
<name>D2SDH2_GEOOG</name>
<dbReference type="Proteomes" id="UP000001382">
    <property type="component" value="Chromosome"/>
</dbReference>
<accession>D2SDH2</accession>
<dbReference type="EMBL" id="CP001867">
    <property type="protein sequence ID" value="ADB74425.1"/>
    <property type="molecule type" value="Genomic_DNA"/>
</dbReference>
<protein>
    <submittedName>
        <fullName evidence="1">Uncharacterized protein</fullName>
    </submittedName>
</protein>
<gene>
    <name evidence="1" type="ordered locus">Gobs_1711</name>
</gene>
<proteinExistence type="predicted"/>
<dbReference type="HOGENOM" id="CLU_2665894_0_0_11"/>
<keyword evidence="2" id="KW-1185">Reference proteome</keyword>